<gene>
    <name evidence="3" type="ORF">GLYMA_19G096300</name>
</gene>
<feature type="domain" description="DUF4283" evidence="1">
    <location>
        <begin position="3"/>
        <end position="77"/>
    </location>
</feature>
<evidence type="ECO:0000313" key="3">
    <source>
        <dbReference type="EMBL" id="KRG94589.1"/>
    </source>
</evidence>
<dbReference type="STRING" id="3847.A0A0R0EJW2"/>
<reference evidence="3" key="3">
    <citation type="submission" date="2018-07" db="EMBL/GenBank/DDBJ databases">
        <title>WGS assembly of Glycine max.</title>
        <authorList>
            <person name="Schmutz J."/>
            <person name="Cannon S."/>
            <person name="Schlueter J."/>
            <person name="Ma J."/>
            <person name="Mitros T."/>
            <person name="Nelson W."/>
            <person name="Hyten D."/>
            <person name="Song Q."/>
            <person name="Thelen J."/>
            <person name="Cheng J."/>
            <person name="Xu D."/>
            <person name="Hellsten U."/>
            <person name="May G."/>
            <person name="Yu Y."/>
            <person name="Sakurai T."/>
            <person name="Umezawa T."/>
            <person name="Bhattacharyya M."/>
            <person name="Sandhu D."/>
            <person name="Valliyodan B."/>
            <person name="Lindquist E."/>
            <person name="Peto M."/>
            <person name="Grant D."/>
            <person name="Shu S."/>
            <person name="Goodstein D."/>
            <person name="Barry K."/>
            <person name="Futrell-Griggs M."/>
            <person name="Abernathy B."/>
            <person name="Du J."/>
            <person name="Tian Z."/>
            <person name="Zhu L."/>
            <person name="Gill N."/>
            <person name="Joshi T."/>
            <person name="Libault M."/>
            <person name="Sethuraman A."/>
            <person name="Zhang X."/>
            <person name="Shinozaki K."/>
            <person name="Nguyen H."/>
            <person name="Wing R."/>
            <person name="Cregan P."/>
            <person name="Specht J."/>
            <person name="Grimwood J."/>
            <person name="Rokhsar D."/>
            <person name="Stacey G."/>
            <person name="Shoemaker R."/>
            <person name="Jackson S."/>
        </authorList>
    </citation>
    <scope>NUCLEOTIDE SEQUENCE</scope>
    <source>
        <tissue evidence="3">Callus</tissue>
    </source>
</reference>
<dbReference type="InParanoid" id="A0A0R0EJW2"/>
<dbReference type="InterPro" id="IPR025836">
    <property type="entry name" value="Zn_knuckle_CX2CX4HX4C"/>
</dbReference>
<reference evidence="4" key="2">
    <citation type="submission" date="2018-02" db="UniProtKB">
        <authorList>
            <consortium name="EnsemblPlants"/>
        </authorList>
    </citation>
    <scope>IDENTIFICATION</scope>
    <source>
        <strain evidence="4">Williams 82</strain>
    </source>
</reference>
<dbReference type="AlphaFoldDB" id="A0A0R0EJW2"/>
<dbReference type="OMA" id="TINAIMR"/>
<dbReference type="Pfam" id="PF14111">
    <property type="entry name" value="DUF4283"/>
    <property type="match status" value="1"/>
</dbReference>
<dbReference type="EnsemblPlants" id="KRG94589">
    <property type="protein sequence ID" value="KRG94589"/>
    <property type="gene ID" value="GLYMA_19G096300"/>
</dbReference>
<organism evidence="3">
    <name type="scientific">Glycine max</name>
    <name type="common">Soybean</name>
    <name type="synonym">Glycine hispida</name>
    <dbReference type="NCBI Taxonomy" id="3847"/>
    <lineage>
        <taxon>Eukaryota</taxon>
        <taxon>Viridiplantae</taxon>
        <taxon>Streptophyta</taxon>
        <taxon>Embryophyta</taxon>
        <taxon>Tracheophyta</taxon>
        <taxon>Spermatophyta</taxon>
        <taxon>Magnoliopsida</taxon>
        <taxon>eudicotyledons</taxon>
        <taxon>Gunneridae</taxon>
        <taxon>Pentapetalae</taxon>
        <taxon>rosids</taxon>
        <taxon>fabids</taxon>
        <taxon>Fabales</taxon>
        <taxon>Fabaceae</taxon>
        <taxon>Papilionoideae</taxon>
        <taxon>50 kb inversion clade</taxon>
        <taxon>NPAAA clade</taxon>
        <taxon>indigoferoid/millettioid clade</taxon>
        <taxon>Phaseoleae</taxon>
        <taxon>Glycine</taxon>
        <taxon>Glycine subgen. Soja</taxon>
    </lineage>
</organism>
<evidence type="ECO:0000313" key="4">
    <source>
        <dbReference type="EnsemblPlants" id="KRG94589"/>
    </source>
</evidence>
<name>A0A0R0EJW2_SOYBN</name>
<feature type="domain" description="Zinc knuckle CX2CX4HX4C" evidence="2">
    <location>
        <begin position="136"/>
        <end position="176"/>
    </location>
</feature>
<evidence type="ECO:0000259" key="1">
    <source>
        <dbReference type="Pfam" id="PF14111"/>
    </source>
</evidence>
<protein>
    <recommendedName>
        <fullName evidence="6">DUF4283 domain-containing protein</fullName>
    </recommendedName>
</protein>
<dbReference type="EMBL" id="CM000852">
    <property type="protein sequence ID" value="KRG94589.1"/>
    <property type="molecule type" value="Genomic_DNA"/>
</dbReference>
<dbReference type="Proteomes" id="UP000008827">
    <property type="component" value="Chromosome 19"/>
</dbReference>
<keyword evidence="5" id="KW-1185">Reference proteome</keyword>
<proteinExistence type="predicted"/>
<dbReference type="Pfam" id="PF14392">
    <property type="entry name" value="zf-CCHC_4"/>
    <property type="match status" value="1"/>
</dbReference>
<dbReference type="InterPro" id="IPR025558">
    <property type="entry name" value="DUF4283"/>
</dbReference>
<dbReference type="Gramene" id="KRG94589">
    <property type="protein sequence ID" value="KRG94589"/>
    <property type="gene ID" value="GLYMA_19G096300"/>
</dbReference>
<reference evidence="3 4" key="1">
    <citation type="journal article" date="2010" name="Nature">
        <title>Genome sequence of the palaeopolyploid soybean.</title>
        <authorList>
            <person name="Schmutz J."/>
            <person name="Cannon S.B."/>
            <person name="Schlueter J."/>
            <person name="Ma J."/>
            <person name="Mitros T."/>
            <person name="Nelson W."/>
            <person name="Hyten D.L."/>
            <person name="Song Q."/>
            <person name="Thelen J.J."/>
            <person name="Cheng J."/>
            <person name="Xu D."/>
            <person name="Hellsten U."/>
            <person name="May G.D."/>
            <person name="Yu Y."/>
            <person name="Sakurai T."/>
            <person name="Umezawa T."/>
            <person name="Bhattacharyya M.K."/>
            <person name="Sandhu D."/>
            <person name="Valliyodan B."/>
            <person name="Lindquist E."/>
            <person name="Peto M."/>
            <person name="Grant D."/>
            <person name="Shu S."/>
            <person name="Goodstein D."/>
            <person name="Barry K."/>
            <person name="Futrell-Griggs M."/>
            <person name="Abernathy B."/>
            <person name="Du J."/>
            <person name="Tian Z."/>
            <person name="Zhu L."/>
            <person name="Gill N."/>
            <person name="Joshi T."/>
            <person name="Libault M."/>
            <person name="Sethuraman A."/>
            <person name="Zhang X.-C."/>
            <person name="Shinozaki K."/>
            <person name="Nguyen H.T."/>
            <person name="Wing R.A."/>
            <person name="Cregan P."/>
            <person name="Specht J."/>
            <person name="Grimwood J."/>
            <person name="Rokhsar D."/>
            <person name="Stacey G."/>
            <person name="Shoemaker R.C."/>
            <person name="Jackson S.A."/>
        </authorList>
    </citation>
    <scope>NUCLEOTIDE SEQUENCE</scope>
    <source>
        <strain evidence="4">cv. Williams 82</strain>
        <tissue evidence="3">Callus</tissue>
    </source>
</reference>
<dbReference type="PANTHER" id="PTHR31286:SF153">
    <property type="entry name" value="DUF4283 DOMAIN PROTEIN"/>
    <property type="match status" value="1"/>
</dbReference>
<evidence type="ECO:0000259" key="2">
    <source>
        <dbReference type="Pfam" id="PF14392"/>
    </source>
</evidence>
<evidence type="ECO:0000313" key="5">
    <source>
        <dbReference type="Proteomes" id="UP000008827"/>
    </source>
</evidence>
<accession>A0A0R0EJW2</accession>
<dbReference type="PANTHER" id="PTHR31286">
    <property type="entry name" value="GLYCINE-RICH CELL WALL STRUCTURAL PROTEIN 1.8-LIKE"/>
    <property type="match status" value="1"/>
</dbReference>
<sequence>MPRFLTDRIIHFQIMKERMTLVWRPKCGVEITEVKYGIFLFRFFFHLVVQRILKGRPWSFDKHLLILGVIKEGANPTTIPLFLVPFWIQMHNLPLGFMSQEVGQSIGNYIGTFLEYDEKNSSNLLRSFRHIRPLKKKSMNAKKKGGEPTEVFFNYERLGSFCYSCGIMSHVDEFCDHFFAMPMDDGTRHWSSELYTMITEESAVKYLHGGRHGPSVAVTKTKTIATINAIMRMGNRQQMSLKIRN</sequence>
<dbReference type="InterPro" id="IPR040256">
    <property type="entry name" value="At4g02000-like"/>
</dbReference>
<evidence type="ECO:0008006" key="6">
    <source>
        <dbReference type="Google" id="ProtNLM"/>
    </source>
</evidence>